<sequence length="71" mass="7746">MGSFGRRPAFILFCVAIGLFLLAKISQAYINHTLAVVCGVAALVAAVAGLLMAIFWRPPTDPDQLWWSRRG</sequence>
<keyword evidence="1" id="KW-1133">Transmembrane helix</keyword>
<keyword evidence="1" id="KW-0812">Transmembrane</keyword>
<dbReference type="Proteomes" id="UP001211044">
    <property type="component" value="Chromosome"/>
</dbReference>
<evidence type="ECO:0000256" key="1">
    <source>
        <dbReference type="SAM" id="Phobius"/>
    </source>
</evidence>
<proteinExistence type="predicted"/>
<protein>
    <submittedName>
        <fullName evidence="2">Uncharacterized protein</fullName>
    </submittedName>
</protein>
<name>A0AB38XMZ8_9ACTO</name>
<dbReference type="KEGG" id="wne:PIG85_08280"/>
<keyword evidence="1" id="KW-0472">Membrane</keyword>
<organism evidence="2 3">
    <name type="scientific">Winkia neuii subsp. anitrata</name>
    <dbReference type="NCBI Taxonomy" id="29318"/>
    <lineage>
        <taxon>Bacteria</taxon>
        <taxon>Bacillati</taxon>
        <taxon>Actinomycetota</taxon>
        <taxon>Actinomycetes</taxon>
        <taxon>Actinomycetales</taxon>
        <taxon>Actinomycetaceae</taxon>
        <taxon>Winkia</taxon>
    </lineage>
</organism>
<dbReference type="AlphaFoldDB" id="A0AB38XMZ8"/>
<feature type="transmembrane region" description="Helical" evidence="1">
    <location>
        <begin position="33"/>
        <end position="56"/>
    </location>
</feature>
<dbReference type="RefSeq" id="WP_004807382.1">
    <property type="nucleotide sequence ID" value="NZ_CP116394.1"/>
</dbReference>
<gene>
    <name evidence="2" type="ORF">PIG85_08280</name>
</gene>
<evidence type="ECO:0000313" key="3">
    <source>
        <dbReference type="Proteomes" id="UP001211044"/>
    </source>
</evidence>
<reference evidence="2" key="1">
    <citation type="submission" date="2023-01" db="EMBL/GenBank/DDBJ databases">
        <title>Comparative Genomic Analysis of the Clinically-Derived Winkia Strain NY0527 Provides Evidence into the Taxonomic Reassignment of Winkia neuii and Characterizes Their Virulence Traits.</title>
        <authorList>
            <person name="Cai X."/>
            <person name="Peng Y."/>
            <person name="Li M."/>
            <person name="Qiu Y."/>
            <person name="Wang Y."/>
            <person name="Xu L."/>
            <person name="Hou Q."/>
        </authorList>
    </citation>
    <scope>NUCLEOTIDE SEQUENCE</scope>
    <source>
        <strain evidence="2">NY0527</strain>
    </source>
</reference>
<accession>A0AB38XMZ8</accession>
<dbReference type="EMBL" id="CP116394">
    <property type="protein sequence ID" value="WCE45635.1"/>
    <property type="molecule type" value="Genomic_DNA"/>
</dbReference>
<evidence type="ECO:0000313" key="2">
    <source>
        <dbReference type="EMBL" id="WCE45635.1"/>
    </source>
</evidence>